<dbReference type="VEuPathDB" id="FungiDB:MELLADRAFT_89848"/>
<feature type="compositionally biased region" description="Polar residues" evidence="1">
    <location>
        <begin position="103"/>
        <end position="132"/>
    </location>
</feature>
<keyword evidence="3" id="KW-1185">Reference proteome</keyword>
<dbReference type="RefSeq" id="XP_007412871.1">
    <property type="nucleotide sequence ID" value="XM_007412809.1"/>
</dbReference>
<feature type="compositionally biased region" description="Low complexity" evidence="1">
    <location>
        <begin position="73"/>
        <end position="96"/>
    </location>
</feature>
<dbReference type="InParanoid" id="F4RUU5"/>
<name>F4RUU5_MELLP</name>
<reference evidence="3" key="1">
    <citation type="journal article" date="2011" name="Proc. Natl. Acad. Sci. U.S.A.">
        <title>Obligate biotrophy features unraveled by the genomic analysis of rust fungi.</title>
        <authorList>
            <person name="Duplessis S."/>
            <person name="Cuomo C.A."/>
            <person name="Lin Y.-C."/>
            <person name="Aerts A."/>
            <person name="Tisserant E."/>
            <person name="Veneault-Fourrey C."/>
            <person name="Joly D.L."/>
            <person name="Hacquard S."/>
            <person name="Amselem J."/>
            <person name="Cantarel B.L."/>
            <person name="Chiu R."/>
            <person name="Coutinho P.M."/>
            <person name="Feau N."/>
            <person name="Field M."/>
            <person name="Frey P."/>
            <person name="Gelhaye E."/>
            <person name="Goldberg J."/>
            <person name="Grabherr M.G."/>
            <person name="Kodira C.D."/>
            <person name="Kohler A."/>
            <person name="Kuees U."/>
            <person name="Lindquist E.A."/>
            <person name="Lucas S.M."/>
            <person name="Mago R."/>
            <person name="Mauceli E."/>
            <person name="Morin E."/>
            <person name="Murat C."/>
            <person name="Pangilinan J.L."/>
            <person name="Park R."/>
            <person name="Pearson M."/>
            <person name="Quesneville H."/>
            <person name="Rouhier N."/>
            <person name="Sakthikumar S."/>
            <person name="Salamov A.A."/>
            <person name="Schmutz J."/>
            <person name="Selles B."/>
            <person name="Shapiro H."/>
            <person name="Tanguay P."/>
            <person name="Tuskan G.A."/>
            <person name="Henrissat B."/>
            <person name="Van de Peer Y."/>
            <person name="Rouze P."/>
            <person name="Ellis J.G."/>
            <person name="Dodds P.N."/>
            <person name="Schein J.E."/>
            <person name="Zhong S."/>
            <person name="Hamelin R.C."/>
            <person name="Grigoriev I.V."/>
            <person name="Szabo L.J."/>
            <person name="Martin F."/>
        </authorList>
    </citation>
    <scope>NUCLEOTIDE SEQUENCE [LARGE SCALE GENOMIC DNA]</scope>
    <source>
        <strain evidence="3">98AG31 / pathotype 3-4-7</strain>
    </source>
</reference>
<organism evidence="3">
    <name type="scientific">Melampsora larici-populina (strain 98AG31 / pathotype 3-4-7)</name>
    <name type="common">Poplar leaf rust fungus</name>
    <dbReference type="NCBI Taxonomy" id="747676"/>
    <lineage>
        <taxon>Eukaryota</taxon>
        <taxon>Fungi</taxon>
        <taxon>Dikarya</taxon>
        <taxon>Basidiomycota</taxon>
        <taxon>Pucciniomycotina</taxon>
        <taxon>Pucciniomycetes</taxon>
        <taxon>Pucciniales</taxon>
        <taxon>Melampsoraceae</taxon>
        <taxon>Melampsora</taxon>
    </lineage>
</organism>
<sequence length="528" mass="57728">MSEPNRIEDNLVKFNKHVKRTSERLANRAGSVPLDDRSNVVMPDLPTPDPNATRPTSARGRGRNRGKKSSTVNTRSNAAARNAAAASSSAENATDNTTEKSTNDGQVDPNTSNATAEGNASQAHEADTSQPTGLIERDDVSTNATPQRSTITKTGLTLTRLPDSTALDNNLAVIDGSAHLRAQVNAISGVGTTSAKSTPAPSQPKRRVVGFVELVKDDVAEKSTSAETTVDKETKVVCDEEGIDSNGLVALSPWFDTKMVALKGYLPLSIFNTQWLHQDLIQHSFRRRTTKEKLEDSYVGFAVPVEWKMSFSEWVVAFDLYVTYLRHYTHDDLAKKMMVHKQNVLDIMKENVNWPMAFRYDIAICTTVLTIRNASGNLANPAVRNVTIERQCFRDTERYNDFLPAYSDSNPYATGGPKEHINPLTGEDYRTGAAPQTSAFSANNQQVASLGHNFSFTHAAKPNARSWTHSNQPVYTGPGAVGYNSHGWEDRRTGGRNTRGRGKGGGYLTGGNGGRDQSPPRWQGESSR</sequence>
<proteinExistence type="predicted"/>
<feature type="compositionally biased region" description="Gly residues" evidence="1">
    <location>
        <begin position="503"/>
        <end position="514"/>
    </location>
</feature>
<dbReference type="Proteomes" id="UP000001072">
    <property type="component" value="Unassembled WGS sequence"/>
</dbReference>
<accession>F4RUU5</accession>
<evidence type="ECO:0000256" key="1">
    <source>
        <dbReference type="SAM" id="MobiDB-lite"/>
    </source>
</evidence>
<feature type="region of interest" description="Disordered" evidence="1">
    <location>
        <begin position="23"/>
        <end position="151"/>
    </location>
</feature>
<dbReference type="EMBL" id="GL883122">
    <property type="protein sequence ID" value="EGG03757.1"/>
    <property type="molecule type" value="Genomic_DNA"/>
</dbReference>
<feature type="compositionally biased region" description="Polar residues" evidence="1">
    <location>
        <begin position="141"/>
        <end position="151"/>
    </location>
</feature>
<evidence type="ECO:0000313" key="3">
    <source>
        <dbReference type="Proteomes" id="UP000001072"/>
    </source>
</evidence>
<evidence type="ECO:0000313" key="2">
    <source>
        <dbReference type="EMBL" id="EGG03757.1"/>
    </source>
</evidence>
<dbReference type="HOGENOM" id="CLU_026022_0_0_1"/>
<gene>
    <name evidence="2" type="ORF">MELLADRAFT_89848</name>
</gene>
<dbReference type="KEGG" id="mlr:MELLADRAFT_89848"/>
<protein>
    <submittedName>
        <fullName evidence="2">Uncharacterized protein</fullName>
    </submittedName>
</protein>
<dbReference type="OrthoDB" id="10302672at2759"/>
<dbReference type="AlphaFoldDB" id="F4RUU5"/>
<dbReference type="GeneID" id="18935348"/>
<feature type="region of interest" description="Disordered" evidence="1">
    <location>
        <begin position="478"/>
        <end position="528"/>
    </location>
</feature>